<dbReference type="Gene3D" id="3.30.1780.10">
    <property type="entry name" value="ornithine cyclodeaminase, domain 1"/>
    <property type="match status" value="1"/>
</dbReference>
<dbReference type="InterPro" id="IPR036291">
    <property type="entry name" value="NAD(P)-bd_dom_sf"/>
</dbReference>
<evidence type="ECO:0000256" key="7">
    <source>
        <dbReference type="ARBA" id="ARBA00093203"/>
    </source>
</evidence>
<dbReference type="STRING" id="568069.A0A1J1IIU0"/>
<name>A0A1J1IIU0_9DIPT</name>
<dbReference type="GO" id="GO:0050241">
    <property type="term" value="F:pyrroline-2-carboxylate reductase activity"/>
    <property type="evidence" value="ECO:0007669"/>
    <property type="project" value="UniProtKB-EC"/>
</dbReference>
<dbReference type="GO" id="GO:0005737">
    <property type="term" value="C:cytoplasm"/>
    <property type="evidence" value="ECO:0007669"/>
    <property type="project" value="TreeGrafter"/>
</dbReference>
<evidence type="ECO:0000256" key="10">
    <source>
        <dbReference type="ARBA" id="ARBA00093248"/>
    </source>
</evidence>
<evidence type="ECO:0000256" key="3">
    <source>
        <dbReference type="ARBA" id="ARBA00015173"/>
    </source>
</evidence>
<dbReference type="PANTHER" id="PTHR13812">
    <property type="entry name" value="KETIMINE REDUCTASE MU-CRYSTALLIN"/>
    <property type="match status" value="1"/>
</dbReference>
<dbReference type="GO" id="GO:0047127">
    <property type="term" value="F:thiomorpholine-carboxylate dehydrogenase activity"/>
    <property type="evidence" value="ECO:0007669"/>
    <property type="project" value="UniProtKB-EC"/>
</dbReference>
<dbReference type="InterPro" id="IPR003462">
    <property type="entry name" value="ODC_Mu_crystall"/>
</dbReference>
<dbReference type="AlphaFoldDB" id="A0A1J1IIU0"/>
<comment type="catalytic activity">
    <reaction evidence="5">
        <text>L-pipecolate + NAD(+) = Delta(1)-piperideine-2-carboxylate + NADH + H(+)</text>
        <dbReference type="Rhea" id="RHEA:30807"/>
        <dbReference type="ChEBI" id="CHEBI:15378"/>
        <dbReference type="ChEBI" id="CHEBI:57540"/>
        <dbReference type="ChEBI" id="CHEBI:57945"/>
        <dbReference type="ChEBI" id="CHEBI:61185"/>
        <dbReference type="ChEBI" id="CHEBI:77631"/>
        <dbReference type="EC" id="1.5.1.1"/>
    </reaction>
    <physiologicalReaction direction="right-to-left" evidence="5">
        <dbReference type="Rhea" id="RHEA:30809"/>
    </physiologicalReaction>
</comment>
<keyword evidence="19" id="KW-1185">Reference proteome</keyword>
<accession>A0A1J1IIU0</accession>
<dbReference type="Pfam" id="PF02423">
    <property type="entry name" value="OCD_Mu_crystall"/>
    <property type="match status" value="1"/>
</dbReference>
<comment type="catalytic activity">
    <reaction evidence="9">
        <text>(S)-cystathionine ketimine + NADPH + 2 H(+) = (3R,5S)-2,3,5,6,7-pentahydro-1,4-thiazepine-3,5-dicarboxylate + NADP(+)</text>
        <dbReference type="Rhea" id="RHEA:68036"/>
        <dbReference type="ChEBI" id="CHEBI:15378"/>
        <dbReference type="ChEBI" id="CHEBI:57783"/>
        <dbReference type="ChEBI" id="CHEBI:58349"/>
        <dbReference type="ChEBI" id="CHEBI:176808"/>
        <dbReference type="ChEBI" id="CHEBI:176810"/>
    </reaction>
    <physiologicalReaction direction="left-to-right" evidence="9">
        <dbReference type="Rhea" id="RHEA:68037"/>
    </physiologicalReaction>
</comment>
<evidence type="ECO:0000256" key="11">
    <source>
        <dbReference type="ARBA" id="ARBA00093250"/>
    </source>
</evidence>
<comment type="catalytic activity">
    <reaction evidence="12">
        <text>(3R)-1,4-thiomorpholine-3-carboxylate + NADP(+) = 3,4-dehydrothiomorpholine-3-carboxylate + NADPH + 2 H(+)</text>
        <dbReference type="Rhea" id="RHEA:12500"/>
        <dbReference type="ChEBI" id="CHEBI:15378"/>
        <dbReference type="ChEBI" id="CHEBI:57783"/>
        <dbReference type="ChEBI" id="CHEBI:58349"/>
        <dbReference type="ChEBI" id="CHEBI:58517"/>
        <dbReference type="ChEBI" id="CHEBI:176873"/>
        <dbReference type="EC" id="1.5.1.25"/>
    </reaction>
    <physiologicalReaction direction="right-to-left" evidence="12">
        <dbReference type="Rhea" id="RHEA:12502"/>
    </physiologicalReaction>
</comment>
<gene>
    <name evidence="18" type="ORF">CLUMA_CG013416</name>
</gene>
<evidence type="ECO:0000256" key="13">
    <source>
        <dbReference type="ARBA" id="ARBA00093264"/>
    </source>
</evidence>
<comment type="catalytic activity">
    <reaction evidence="10">
        <text>(R)-lanthionine ketimine + NADPH + 2 H(+) = (3R,5R)-1,4-thiomorpholine-3,5-dicarboxylate + NADP(+)</text>
        <dbReference type="Rhea" id="RHEA:68040"/>
        <dbReference type="ChEBI" id="CHEBI:15378"/>
        <dbReference type="ChEBI" id="CHEBI:57783"/>
        <dbReference type="ChEBI" id="CHEBI:58349"/>
        <dbReference type="ChEBI" id="CHEBI:176891"/>
        <dbReference type="ChEBI" id="CHEBI:176892"/>
    </reaction>
    <physiologicalReaction direction="left-to-right" evidence="10">
        <dbReference type="Rhea" id="RHEA:68041"/>
    </physiologicalReaction>
</comment>
<dbReference type="Gene3D" id="3.40.50.720">
    <property type="entry name" value="NAD(P)-binding Rossmann-like Domain"/>
    <property type="match status" value="1"/>
</dbReference>
<evidence type="ECO:0000313" key="19">
    <source>
        <dbReference type="Proteomes" id="UP000183832"/>
    </source>
</evidence>
<evidence type="ECO:0000256" key="6">
    <source>
        <dbReference type="ARBA" id="ARBA00093197"/>
    </source>
</evidence>
<comment type="catalytic activity">
    <reaction evidence="11">
        <text>(S)-cystathionine ketimine + NADH + 2 H(+) = (3R,5S)-2,3,5,6,7-pentahydro-1,4-thiazepine-3,5-dicarboxylate + NAD(+)</text>
        <dbReference type="Rhea" id="RHEA:68032"/>
        <dbReference type="ChEBI" id="CHEBI:15378"/>
        <dbReference type="ChEBI" id="CHEBI:57540"/>
        <dbReference type="ChEBI" id="CHEBI:57945"/>
        <dbReference type="ChEBI" id="CHEBI:176808"/>
        <dbReference type="ChEBI" id="CHEBI:176810"/>
    </reaction>
    <physiologicalReaction direction="left-to-right" evidence="11">
        <dbReference type="Rhea" id="RHEA:68033"/>
    </physiologicalReaction>
</comment>
<dbReference type="PANTHER" id="PTHR13812:SF19">
    <property type="entry name" value="KETIMINE REDUCTASE MU-CRYSTALLIN"/>
    <property type="match status" value="1"/>
</dbReference>
<comment type="catalytic activity">
    <reaction evidence="7">
        <text>L-proline + NADP(+) = 1-pyrroline-2-carboxylate + NADPH + H(+)</text>
        <dbReference type="Rhea" id="RHEA:20317"/>
        <dbReference type="ChEBI" id="CHEBI:15378"/>
        <dbReference type="ChEBI" id="CHEBI:39785"/>
        <dbReference type="ChEBI" id="CHEBI:57783"/>
        <dbReference type="ChEBI" id="CHEBI:58349"/>
        <dbReference type="ChEBI" id="CHEBI:60039"/>
        <dbReference type="EC" id="1.5.1.1"/>
    </reaction>
    <physiologicalReaction direction="right-to-left" evidence="7">
        <dbReference type="Rhea" id="RHEA:20319"/>
    </physiologicalReaction>
</comment>
<comment type="subunit">
    <text evidence="15">Homodimer. Binds the thyroid hormone triiodothyronine (T3); T3 binding inhibits enzymatic activity.</text>
</comment>
<evidence type="ECO:0000256" key="17">
    <source>
        <dbReference type="ARBA" id="ARBA00093650"/>
    </source>
</evidence>
<dbReference type="EC" id="1.5.1.1" evidence="16"/>
<evidence type="ECO:0000256" key="12">
    <source>
        <dbReference type="ARBA" id="ARBA00093263"/>
    </source>
</evidence>
<evidence type="ECO:0000256" key="2">
    <source>
        <dbReference type="ARBA" id="ARBA00012883"/>
    </source>
</evidence>
<dbReference type="OrthoDB" id="41492at2759"/>
<dbReference type="EMBL" id="CVRI01000054">
    <property type="protein sequence ID" value="CRL00139.1"/>
    <property type="molecule type" value="Genomic_DNA"/>
</dbReference>
<evidence type="ECO:0000256" key="14">
    <source>
        <dbReference type="ARBA" id="ARBA00093273"/>
    </source>
</evidence>
<evidence type="ECO:0000256" key="4">
    <source>
        <dbReference type="ARBA" id="ARBA00033420"/>
    </source>
</evidence>
<comment type="similarity">
    <text evidence="1">Belongs to the ornithine cyclodeaminase/mu-crystallin family.</text>
</comment>
<dbReference type="GO" id="GO:0042562">
    <property type="term" value="F:hormone binding"/>
    <property type="evidence" value="ECO:0007669"/>
    <property type="project" value="TreeGrafter"/>
</dbReference>
<evidence type="ECO:0000256" key="1">
    <source>
        <dbReference type="ARBA" id="ARBA00008903"/>
    </source>
</evidence>
<comment type="catalytic activity">
    <reaction evidence="13">
        <text>L-proline + NAD(+) = 1-pyrroline-2-carboxylate + NADH + H(+)</text>
        <dbReference type="Rhea" id="RHEA:20321"/>
        <dbReference type="ChEBI" id="CHEBI:15378"/>
        <dbReference type="ChEBI" id="CHEBI:39785"/>
        <dbReference type="ChEBI" id="CHEBI:57540"/>
        <dbReference type="ChEBI" id="CHEBI:57945"/>
        <dbReference type="ChEBI" id="CHEBI:60039"/>
        <dbReference type="EC" id="1.5.1.1"/>
    </reaction>
    <physiologicalReaction direction="right-to-left" evidence="13">
        <dbReference type="Rhea" id="RHEA:20323"/>
    </physiologicalReaction>
</comment>
<protein>
    <recommendedName>
        <fullName evidence="3">Ketimine reductase mu-crystallin</fullName>
        <ecNumber evidence="16">1.5.1.1</ecNumber>
        <ecNumber evidence="2">1.5.1.25</ecNumber>
    </recommendedName>
    <alternativeName>
        <fullName evidence="17">1-piperideine-2-carboxylate/1-pyrroline-2-carboxylate reductase</fullName>
    </alternativeName>
    <alternativeName>
        <fullName evidence="4">NADP-regulated thyroid-hormone-binding protein</fullName>
    </alternativeName>
</protein>
<proteinExistence type="inferred from homology"/>
<evidence type="ECO:0000313" key="18">
    <source>
        <dbReference type="EMBL" id="CRL00139.1"/>
    </source>
</evidence>
<dbReference type="SUPFAM" id="SSF51735">
    <property type="entry name" value="NAD(P)-binding Rossmann-fold domains"/>
    <property type="match status" value="1"/>
</dbReference>
<comment type="catalytic activity">
    <reaction evidence="8">
        <text>(3R)-1,4-thiomorpholine-3-carboxylate + NAD(+) = 3,4-dehydrothiomorpholine-3-carboxylate + NADH + 2 H(+)</text>
        <dbReference type="Rhea" id="RHEA:12504"/>
        <dbReference type="ChEBI" id="CHEBI:15378"/>
        <dbReference type="ChEBI" id="CHEBI:57540"/>
        <dbReference type="ChEBI" id="CHEBI:57945"/>
        <dbReference type="ChEBI" id="CHEBI:58517"/>
        <dbReference type="ChEBI" id="CHEBI:176873"/>
        <dbReference type="EC" id="1.5.1.25"/>
    </reaction>
    <physiologicalReaction direction="right-to-left" evidence="8">
        <dbReference type="Rhea" id="RHEA:12506"/>
    </physiologicalReaction>
</comment>
<comment type="catalytic activity">
    <reaction evidence="14">
        <text>L-pipecolate + NADP(+) = Delta(1)-piperideine-2-carboxylate + NADPH + H(+)</text>
        <dbReference type="Rhea" id="RHEA:12524"/>
        <dbReference type="ChEBI" id="CHEBI:15378"/>
        <dbReference type="ChEBI" id="CHEBI:57783"/>
        <dbReference type="ChEBI" id="CHEBI:58349"/>
        <dbReference type="ChEBI" id="CHEBI:61185"/>
        <dbReference type="ChEBI" id="CHEBI:77631"/>
        <dbReference type="EC" id="1.5.1.1"/>
    </reaction>
    <physiologicalReaction direction="right-to-left" evidence="14">
        <dbReference type="Rhea" id="RHEA:12526"/>
    </physiologicalReaction>
</comment>
<evidence type="ECO:0000256" key="9">
    <source>
        <dbReference type="ARBA" id="ARBA00093227"/>
    </source>
</evidence>
<dbReference type="Proteomes" id="UP000183832">
    <property type="component" value="Unassembled WGS sequence"/>
</dbReference>
<dbReference type="EC" id="1.5.1.25" evidence="2"/>
<evidence type="ECO:0000256" key="5">
    <source>
        <dbReference type="ARBA" id="ARBA00093190"/>
    </source>
</evidence>
<comment type="catalytic activity">
    <reaction evidence="6">
        <text>Delta(2)-thiazoline-2-carboxylate + NADPH + 2 H(+) = L-thiazolidine-2-carboxylate + NADP(+)</text>
        <dbReference type="Rhea" id="RHEA:68072"/>
        <dbReference type="ChEBI" id="CHEBI:15378"/>
        <dbReference type="ChEBI" id="CHEBI:57783"/>
        <dbReference type="ChEBI" id="CHEBI:58349"/>
        <dbReference type="ChEBI" id="CHEBI:176895"/>
        <dbReference type="ChEBI" id="CHEBI:176896"/>
    </reaction>
    <physiologicalReaction direction="left-to-right" evidence="6">
        <dbReference type="Rhea" id="RHEA:68073"/>
    </physiologicalReaction>
</comment>
<evidence type="ECO:0000256" key="8">
    <source>
        <dbReference type="ARBA" id="ARBA00093226"/>
    </source>
</evidence>
<evidence type="ECO:0000256" key="16">
    <source>
        <dbReference type="ARBA" id="ARBA00093598"/>
    </source>
</evidence>
<reference evidence="18 19" key="1">
    <citation type="submission" date="2015-04" db="EMBL/GenBank/DDBJ databases">
        <authorList>
            <person name="Syromyatnikov M.Y."/>
            <person name="Popov V.N."/>
        </authorList>
    </citation>
    <scope>NUCLEOTIDE SEQUENCE [LARGE SCALE GENOMIC DNA]</scope>
</reference>
<organism evidence="18 19">
    <name type="scientific">Clunio marinus</name>
    <dbReference type="NCBI Taxonomy" id="568069"/>
    <lineage>
        <taxon>Eukaryota</taxon>
        <taxon>Metazoa</taxon>
        <taxon>Ecdysozoa</taxon>
        <taxon>Arthropoda</taxon>
        <taxon>Hexapoda</taxon>
        <taxon>Insecta</taxon>
        <taxon>Pterygota</taxon>
        <taxon>Neoptera</taxon>
        <taxon>Endopterygota</taxon>
        <taxon>Diptera</taxon>
        <taxon>Nematocera</taxon>
        <taxon>Chironomoidea</taxon>
        <taxon>Chironomidae</taxon>
        <taxon>Clunio</taxon>
    </lineage>
</organism>
<dbReference type="InterPro" id="IPR023401">
    <property type="entry name" value="ODC_N"/>
</dbReference>
<sequence length="349" mass="38308">MERDEKQQHDNDEPLFIREAVVKELLSWNDCVDALESALVAATNSNKSADKPFSSQTPRTFTPVPGKGVLLSMPGFIGNYPLQTVTGNERHSTLACKLVTSFSGNSKLNPPLPSILATILMFNADTGRLKAIVDGTEITAWRTAAVSLVATKHLYYSSRRFNSSNDYTLAICGTGAQGRIHAIGMLTYFPNFFSKLNLWNRTKSRAVKLRDELNKLFPGLTIAVLDNSTDCVNDADVIVTATNSSTPLFGKNDLRKSSVHINAIGAGTNHHSELALDIYQSGSVFIESNLGIQTELKGIEAYVKGEIGEVIKDEQRRDNSEKISVFQSMGNALEDGVMANLIYQKFIRL</sequence>
<dbReference type="PIRSF" id="PIRSF001439">
    <property type="entry name" value="CryM"/>
    <property type="match status" value="1"/>
</dbReference>
<evidence type="ECO:0000256" key="15">
    <source>
        <dbReference type="ARBA" id="ARBA00093567"/>
    </source>
</evidence>